<protein>
    <submittedName>
        <fullName evidence="1">Uncharacterized protein</fullName>
    </submittedName>
</protein>
<reference evidence="1" key="1">
    <citation type="submission" date="2021-06" db="EMBL/GenBank/DDBJ databases">
        <title>44 bacteria genomes isolated from Dapeng, Shenzhen.</title>
        <authorList>
            <person name="Zheng W."/>
            <person name="Yu S."/>
            <person name="Huang Y."/>
        </authorList>
    </citation>
    <scope>NUCLEOTIDE SEQUENCE</scope>
    <source>
        <strain evidence="1">DP5N28-2</strain>
    </source>
</reference>
<name>A0A953HUX1_9BACT</name>
<dbReference type="Proteomes" id="UP000753961">
    <property type="component" value="Unassembled WGS sequence"/>
</dbReference>
<comment type="caution">
    <text evidence="1">The sequence shown here is derived from an EMBL/GenBank/DDBJ whole genome shotgun (WGS) entry which is preliminary data.</text>
</comment>
<evidence type="ECO:0000313" key="2">
    <source>
        <dbReference type="Proteomes" id="UP000753961"/>
    </source>
</evidence>
<accession>A0A953HUX1</accession>
<gene>
    <name evidence="1" type="ORF">KUV50_02335</name>
</gene>
<dbReference type="AlphaFoldDB" id="A0A953HUX1"/>
<proteinExistence type="predicted"/>
<evidence type="ECO:0000313" key="1">
    <source>
        <dbReference type="EMBL" id="MBY5956956.1"/>
    </source>
</evidence>
<sequence>MKKLIFFQLPPPGKYHCFKLRFVLPNLPRILPKKPTSIYPLLILMMSMLLFSCEDQEPVIQDSKTHIFETVDEILEYHSTLKDGFEENYIDVKIEDIKEGDRDIRPSLRSSLSCDLEVSFYRDANSSTDSATVEIYKNSSPWKSYDMEDKQKITVVIDDADSYQYKVTPLGDTSNVDMSLKAGLKFGTKTIFPGIIGSYISTSRTYTCPTPTGGICEINICTDKIWGNATGYLVFVRENGTLIDYYPIDNGKCKTISIDENNNYKFDIAPIGNGTNERYTLRLETPEKDITYTFTEETGSTNILTFDCP</sequence>
<keyword evidence="2" id="KW-1185">Reference proteome</keyword>
<dbReference type="RefSeq" id="WP_222578470.1">
    <property type="nucleotide sequence ID" value="NZ_JAHVHU010000002.1"/>
</dbReference>
<organism evidence="1 2">
    <name type="scientific">Membranihabitans marinus</name>
    <dbReference type="NCBI Taxonomy" id="1227546"/>
    <lineage>
        <taxon>Bacteria</taxon>
        <taxon>Pseudomonadati</taxon>
        <taxon>Bacteroidota</taxon>
        <taxon>Saprospiria</taxon>
        <taxon>Saprospirales</taxon>
        <taxon>Saprospiraceae</taxon>
        <taxon>Membranihabitans</taxon>
    </lineage>
</organism>
<dbReference type="EMBL" id="JAHVHU010000002">
    <property type="protein sequence ID" value="MBY5956956.1"/>
    <property type="molecule type" value="Genomic_DNA"/>
</dbReference>